<name>A0A9J6NZG8_9CLOT</name>
<protein>
    <submittedName>
        <fullName evidence="1">Uncharacterized protein</fullName>
    </submittedName>
</protein>
<dbReference type="EMBL" id="JAGSOJ010000002">
    <property type="protein sequence ID" value="MCM1989935.1"/>
    <property type="molecule type" value="Genomic_DNA"/>
</dbReference>
<organism evidence="1 2">
    <name type="scientific">Oceanirhabdus seepicola</name>
    <dbReference type="NCBI Taxonomy" id="2828781"/>
    <lineage>
        <taxon>Bacteria</taxon>
        <taxon>Bacillati</taxon>
        <taxon>Bacillota</taxon>
        <taxon>Clostridia</taxon>
        <taxon>Eubacteriales</taxon>
        <taxon>Clostridiaceae</taxon>
        <taxon>Oceanirhabdus</taxon>
    </lineage>
</organism>
<comment type="caution">
    <text evidence="1">The sequence shown here is derived from an EMBL/GenBank/DDBJ whole genome shotgun (WGS) entry which is preliminary data.</text>
</comment>
<gene>
    <name evidence="1" type="ORF">KDK92_09295</name>
</gene>
<reference evidence="1" key="2">
    <citation type="submission" date="2021-04" db="EMBL/GenBank/DDBJ databases">
        <authorList>
            <person name="Dong X."/>
        </authorList>
    </citation>
    <scope>NUCLEOTIDE SEQUENCE</scope>
    <source>
        <strain evidence="1">ZWT</strain>
    </source>
</reference>
<dbReference type="SUPFAM" id="SSF52540">
    <property type="entry name" value="P-loop containing nucleoside triphosphate hydrolases"/>
    <property type="match status" value="2"/>
</dbReference>
<accession>A0A9J6NZG8</accession>
<keyword evidence="2" id="KW-1185">Reference proteome</keyword>
<dbReference type="InterPro" id="IPR027417">
    <property type="entry name" value="P-loop_NTPase"/>
</dbReference>
<reference evidence="1" key="1">
    <citation type="journal article" date="2021" name="mSystems">
        <title>Bacteria and Archaea Synergistically Convert Glycine Betaine to Biogenic Methane in the Formosa Cold Seep of the South China Sea.</title>
        <authorList>
            <person name="Li L."/>
            <person name="Zhang W."/>
            <person name="Zhang S."/>
            <person name="Song L."/>
            <person name="Sun Q."/>
            <person name="Zhang H."/>
            <person name="Xiang H."/>
            <person name="Dong X."/>
        </authorList>
    </citation>
    <scope>NUCLEOTIDE SEQUENCE</scope>
    <source>
        <strain evidence="1">ZWT</strain>
    </source>
</reference>
<evidence type="ECO:0000313" key="2">
    <source>
        <dbReference type="Proteomes" id="UP001056429"/>
    </source>
</evidence>
<dbReference type="Proteomes" id="UP001056429">
    <property type="component" value="Unassembled WGS sequence"/>
</dbReference>
<dbReference type="RefSeq" id="WP_250858972.1">
    <property type="nucleotide sequence ID" value="NZ_JAGSOJ010000002.1"/>
</dbReference>
<proteinExistence type="predicted"/>
<evidence type="ECO:0000313" key="1">
    <source>
        <dbReference type="EMBL" id="MCM1989935.1"/>
    </source>
</evidence>
<dbReference type="AlphaFoldDB" id="A0A9J6NZG8"/>
<sequence>MIEYKVSKSKNKGRKSWSINFYHPMIIDEKTGNLERIRRGTGIEEEEKVDLIIEDLQKLINDISYHNSAKREVAIKQGINEKAVEIFYRDIYINNSHEYERIREGYIPIDHLKAHKRIDIEGFSGAGKTTLLEQLLGLDLQGEKILATSTNKTTISNKEFIVSNEKDYSIVCIFKEKAKIEKYVKELIEGAILETIKNSTYDVIVRSFLETNDREFRLNYILGNISTKDKSMESSGYMSKITKYEKFEEDGTENNEELEVLLTDIISYSEGEWREYLKNEDVNIDKLSKKRRMGLEIKFIEKIMKRDWCLEFVEKIMSLINTVIHRVLGDNLIYKEVNKNGWIDFIFAEKLDRKSCLKILESVASNKKNLFGQIITPIVESIRTKGPFIPRFIEKKDDYKFIFFDGRGLDHILKEAFSIPPEIDEKLRKADKILWVNDASKGMKYDAEKFFNHIEISGYTSKLYMAFTHFDKIQGDNFYGIESKVHHIVGNMNQVLELLEGSKVENIKRNLNDKLFFLENLHKEVNKDSDSMIIEEVKDLIHKLKSPKQQGTLYSEPLKYYEYLFPIDLIESTKKYNERWDALLGFIEDQSIKALPAQNVKALSRRYAELNSLSYDGLSPVGDMQKYLLECIYKLVTKPNYFQKDFFISEENKSELVKIIMEKMSEKIYDVCKERILTLNRQTELWYRAYHLRRGEGATELRAEDIKEINRFAMPSYNISDENIEIKRFTNHLIKEVLQVVFEEVNRKYNTNIIFE</sequence>